<dbReference type="Gene3D" id="2.120.10.80">
    <property type="entry name" value="Kelch-type beta propeller"/>
    <property type="match status" value="1"/>
</dbReference>
<feature type="non-terminal residue" evidence="3">
    <location>
        <position position="115"/>
    </location>
</feature>
<dbReference type="SMART" id="SM00612">
    <property type="entry name" value="Kelch"/>
    <property type="match status" value="2"/>
</dbReference>
<evidence type="ECO:0000256" key="1">
    <source>
        <dbReference type="ARBA" id="ARBA00022441"/>
    </source>
</evidence>
<protein>
    <submittedName>
        <fullName evidence="3">Uncharacterized protein</fullName>
    </submittedName>
</protein>
<accession>A0ABN9W6Q6</accession>
<name>A0ABN9W6Q6_9DINO</name>
<dbReference type="Pfam" id="PF01344">
    <property type="entry name" value="Kelch_1"/>
    <property type="match status" value="1"/>
</dbReference>
<proteinExistence type="predicted"/>
<gene>
    <name evidence="3" type="ORF">PCOR1329_LOCUS64537</name>
</gene>
<dbReference type="EMBL" id="CAUYUJ010018232">
    <property type="protein sequence ID" value="CAK0881824.1"/>
    <property type="molecule type" value="Genomic_DNA"/>
</dbReference>
<dbReference type="Proteomes" id="UP001189429">
    <property type="component" value="Unassembled WGS sequence"/>
</dbReference>
<dbReference type="PANTHER" id="PTHR46344">
    <property type="entry name" value="OS02G0202900 PROTEIN"/>
    <property type="match status" value="1"/>
</dbReference>
<evidence type="ECO:0000313" key="3">
    <source>
        <dbReference type="EMBL" id="CAK0881824.1"/>
    </source>
</evidence>
<comment type="caution">
    <text evidence="3">The sequence shown here is derived from an EMBL/GenBank/DDBJ whole genome shotgun (WGS) entry which is preliminary data.</text>
</comment>
<keyword evidence="4" id="KW-1185">Reference proteome</keyword>
<keyword evidence="1" id="KW-0880">Kelch repeat</keyword>
<reference evidence="3" key="1">
    <citation type="submission" date="2023-10" db="EMBL/GenBank/DDBJ databases">
        <authorList>
            <person name="Chen Y."/>
            <person name="Shah S."/>
            <person name="Dougan E. K."/>
            <person name="Thang M."/>
            <person name="Chan C."/>
        </authorList>
    </citation>
    <scope>NUCLEOTIDE SEQUENCE [LARGE SCALE GENOMIC DNA]</scope>
</reference>
<dbReference type="PANTHER" id="PTHR46344:SF27">
    <property type="entry name" value="KELCH REPEAT SUPERFAMILY PROTEIN"/>
    <property type="match status" value="1"/>
</dbReference>
<dbReference type="InterPro" id="IPR015915">
    <property type="entry name" value="Kelch-typ_b-propeller"/>
</dbReference>
<sequence length="115" mass="12751">MRRAARRTERAELTRARRVTYGAERTRADPLDTVDMFDTWHGQWVTCPSMLTRRAGCAAAVLPDGRLLVTGGYDQQGIVEGLLCSCEVFDPASQVWSKSPASLQRARWGHGCAVL</sequence>
<dbReference type="SUPFAM" id="SSF117281">
    <property type="entry name" value="Kelch motif"/>
    <property type="match status" value="1"/>
</dbReference>
<keyword evidence="2" id="KW-0677">Repeat</keyword>
<feature type="non-terminal residue" evidence="3">
    <location>
        <position position="1"/>
    </location>
</feature>
<evidence type="ECO:0000256" key="2">
    <source>
        <dbReference type="ARBA" id="ARBA00022737"/>
    </source>
</evidence>
<organism evidence="3 4">
    <name type="scientific">Prorocentrum cordatum</name>
    <dbReference type="NCBI Taxonomy" id="2364126"/>
    <lineage>
        <taxon>Eukaryota</taxon>
        <taxon>Sar</taxon>
        <taxon>Alveolata</taxon>
        <taxon>Dinophyceae</taxon>
        <taxon>Prorocentrales</taxon>
        <taxon>Prorocentraceae</taxon>
        <taxon>Prorocentrum</taxon>
    </lineage>
</organism>
<evidence type="ECO:0000313" key="4">
    <source>
        <dbReference type="Proteomes" id="UP001189429"/>
    </source>
</evidence>
<dbReference type="InterPro" id="IPR006652">
    <property type="entry name" value="Kelch_1"/>
</dbReference>